<dbReference type="EMBL" id="CAEY01000699">
    <property type="status" value="NOT_ANNOTATED_CDS"/>
    <property type="molecule type" value="Genomic_DNA"/>
</dbReference>
<dbReference type="GO" id="GO:0004674">
    <property type="term" value="F:protein serine/threonine kinase activity"/>
    <property type="evidence" value="ECO:0007669"/>
    <property type="project" value="UniProtKB-KW"/>
</dbReference>
<dbReference type="InterPro" id="IPR041309">
    <property type="entry name" value="TBK1_CC1"/>
</dbReference>
<dbReference type="GO" id="GO:0005524">
    <property type="term" value="F:ATP binding"/>
    <property type="evidence" value="ECO:0007669"/>
    <property type="project" value="UniProtKB-UniRule"/>
</dbReference>
<dbReference type="FunFam" id="1.10.510.10:FF:000100">
    <property type="entry name" value="inhibitor of nuclear factor kappa-B kinase subunit epsilon"/>
    <property type="match status" value="1"/>
</dbReference>
<dbReference type="GO" id="GO:0005737">
    <property type="term" value="C:cytoplasm"/>
    <property type="evidence" value="ECO:0007669"/>
    <property type="project" value="UniProtKB-SubCell"/>
</dbReference>
<dbReference type="PANTHER" id="PTHR22969:SF15">
    <property type="entry name" value="FI05319P"/>
    <property type="match status" value="1"/>
</dbReference>
<evidence type="ECO:0000259" key="9">
    <source>
        <dbReference type="PROSITE" id="PS50011"/>
    </source>
</evidence>
<evidence type="ECO:0000313" key="10">
    <source>
        <dbReference type="EnsemblMetazoa" id="tetur26g02580.1"/>
    </source>
</evidence>
<keyword evidence="7 8" id="KW-0067">ATP-binding</keyword>
<dbReference type="InterPro" id="IPR011009">
    <property type="entry name" value="Kinase-like_dom_sf"/>
</dbReference>
<keyword evidence="6" id="KW-0418">Kinase</keyword>
<evidence type="ECO:0000313" key="11">
    <source>
        <dbReference type="Proteomes" id="UP000015104"/>
    </source>
</evidence>
<reference evidence="11" key="1">
    <citation type="submission" date="2011-08" db="EMBL/GenBank/DDBJ databases">
        <authorList>
            <person name="Rombauts S."/>
        </authorList>
    </citation>
    <scope>NUCLEOTIDE SEQUENCE</scope>
    <source>
        <strain evidence="11">London</strain>
    </source>
</reference>
<feature type="binding site" evidence="8">
    <location>
        <position position="41"/>
    </location>
    <ligand>
        <name>ATP</name>
        <dbReference type="ChEBI" id="CHEBI:30616"/>
    </ligand>
</feature>
<evidence type="ECO:0000256" key="3">
    <source>
        <dbReference type="ARBA" id="ARBA00022527"/>
    </source>
</evidence>
<dbReference type="Pfam" id="PF18394">
    <property type="entry name" value="TBK1_CCD1"/>
    <property type="match status" value="1"/>
</dbReference>
<keyword evidence="4" id="KW-0808">Transferase</keyword>
<evidence type="ECO:0000256" key="6">
    <source>
        <dbReference type="ARBA" id="ARBA00022777"/>
    </source>
</evidence>
<evidence type="ECO:0000256" key="8">
    <source>
        <dbReference type="PROSITE-ProRule" id="PRU10141"/>
    </source>
</evidence>
<protein>
    <recommendedName>
        <fullName evidence="9">Protein kinase domain-containing protein</fullName>
    </recommendedName>
</protein>
<dbReference type="HOGENOM" id="CLU_000288_101_1_1"/>
<dbReference type="Gene3D" id="3.30.200.20">
    <property type="entry name" value="Phosphorylase Kinase, domain 1"/>
    <property type="match status" value="1"/>
</dbReference>
<dbReference type="FunFam" id="3.30.200.20:FF:000106">
    <property type="entry name" value="serine/threonine-protein kinase TBK1 isoform X1"/>
    <property type="match status" value="1"/>
</dbReference>
<gene>
    <name evidence="10" type="primary">107368313</name>
</gene>
<accession>T1KY61</accession>
<dbReference type="OMA" id="HECKRRI"/>
<comment type="subcellular location">
    <subcellularLocation>
        <location evidence="1">Cytoplasm</location>
    </subcellularLocation>
</comment>
<sequence length="745" mass="85800">MAYLRSSRNYVWNVNNVLGKGATGAVYCGVNKYTGDPVAVKSFNHASHMRPYEVQEREFEVLKKVNHQNIVRLISIEEESDTHHKVLIMELCTGGSLFNILDDPINCYGLEEKEFTAVLKHLAAGMKHLRDNHIIHRDLKPGNIMKFIGEDGISIYKLTDFGAARVLEDDQPFMSLYGTEEYLHPDMYARAVLHKSAGKSFRANVDLWSIGVTLYHIATGSLPFKPYGGRKNKETMFKITTEKASGIISGCQHTDNGEIVWSRNLPQTCLLSPALQALIVPLLAGIMECDSHKMWSFDKFFTTVTYVLSHKVVYIFYINHMEDVVIYLHPSEGLNDLKHHLENKVSIPAKSALLLWNKQQIHDLAEVYCTPDNPVLLLNSDVTKLKQSPLLSKSLSKFPIMHTTVTNFEEDAQKSKICSSIAYAYSRTIEKCVLYYQLANITPMHVISLIDSNFRLLTEKQQACSHFYNSLTHQLNYFSDVDDYLEHIVQLLDLGDSVSSNFESMVRAQILFESATEYSTTLMPKMTCMKENIKKLQEDWHKMVKSNTEIEIETSKSRAKYYCQKIRESWQFLHKDKAARVLSVAEDQLHQLEKVKIDNNSKKLKLLMEDICFNALSEITKRLESWYTGAQVALKQSELLFKEFSLFTNKCEELQQCFNKVRDDQKGLWQMTFKKIEPKMKVTTDNLTDKLLNDGANGCNRPVPHDLVKFFREYEEKRERFFSLVEENRNLVNEFESISLRDNPQ</sequence>
<dbReference type="KEGG" id="tut:107368313"/>
<dbReference type="InterPro" id="IPR000719">
    <property type="entry name" value="Prot_kinase_dom"/>
</dbReference>
<keyword evidence="3" id="KW-0723">Serine/threonine-protein kinase</keyword>
<dbReference type="InterPro" id="IPR051180">
    <property type="entry name" value="IKK"/>
</dbReference>
<dbReference type="OrthoDB" id="10013850at2759"/>
<evidence type="ECO:0000256" key="5">
    <source>
        <dbReference type="ARBA" id="ARBA00022741"/>
    </source>
</evidence>
<evidence type="ECO:0000256" key="7">
    <source>
        <dbReference type="ARBA" id="ARBA00022840"/>
    </source>
</evidence>
<dbReference type="EnsemblMetazoa" id="tetur26g02580.1">
    <property type="protein sequence ID" value="tetur26g02580.1"/>
    <property type="gene ID" value="tetur26g02580"/>
</dbReference>
<dbReference type="Gene3D" id="1.10.510.10">
    <property type="entry name" value="Transferase(Phosphotransferase) domain 1"/>
    <property type="match status" value="1"/>
</dbReference>
<dbReference type="SMART" id="SM00220">
    <property type="entry name" value="S_TKc"/>
    <property type="match status" value="1"/>
</dbReference>
<dbReference type="eggNOG" id="KOG4250">
    <property type="taxonomic scope" value="Eukaryota"/>
</dbReference>
<evidence type="ECO:0000256" key="1">
    <source>
        <dbReference type="ARBA" id="ARBA00004496"/>
    </source>
</evidence>
<dbReference type="GO" id="GO:0010628">
    <property type="term" value="P:positive regulation of gene expression"/>
    <property type="evidence" value="ECO:0007669"/>
    <property type="project" value="UniProtKB-ARBA"/>
</dbReference>
<name>T1KY61_TETUR</name>
<dbReference type="PANTHER" id="PTHR22969">
    <property type="entry name" value="IKB KINASE"/>
    <property type="match status" value="1"/>
</dbReference>
<dbReference type="Proteomes" id="UP000015104">
    <property type="component" value="Unassembled WGS sequence"/>
</dbReference>
<organism evidence="10 11">
    <name type="scientific">Tetranychus urticae</name>
    <name type="common">Two-spotted spider mite</name>
    <dbReference type="NCBI Taxonomy" id="32264"/>
    <lineage>
        <taxon>Eukaryota</taxon>
        <taxon>Metazoa</taxon>
        <taxon>Ecdysozoa</taxon>
        <taxon>Arthropoda</taxon>
        <taxon>Chelicerata</taxon>
        <taxon>Arachnida</taxon>
        <taxon>Acari</taxon>
        <taxon>Acariformes</taxon>
        <taxon>Trombidiformes</taxon>
        <taxon>Prostigmata</taxon>
        <taxon>Eleutherengona</taxon>
        <taxon>Raphignathae</taxon>
        <taxon>Tetranychoidea</taxon>
        <taxon>Tetranychidae</taxon>
        <taxon>Tetranychus</taxon>
    </lineage>
</organism>
<reference evidence="10" key="2">
    <citation type="submission" date="2015-06" db="UniProtKB">
        <authorList>
            <consortium name="EnsemblMetazoa"/>
        </authorList>
    </citation>
    <scope>IDENTIFICATION</scope>
</reference>
<dbReference type="GO" id="GO:0006950">
    <property type="term" value="P:response to stress"/>
    <property type="evidence" value="ECO:0007669"/>
    <property type="project" value="UniProtKB-ARBA"/>
</dbReference>
<dbReference type="GO" id="GO:0009967">
    <property type="term" value="P:positive regulation of signal transduction"/>
    <property type="evidence" value="ECO:0007669"/>
    <property type="project" value="UniProtKB-ARBA"/>
</dbReference>
<proteinExistence type="predicted"/>
<dbReference type="GO" id="GO:0045089">
    <property type="term" value="P:positive regulation of innate immune response"/>
    <property type="evidence" value="ECO:0007669"/>
    <property type="project" value="UniProtKB-ARBA"/>
</dbReference>
<dbReference type="Gene3D" id="3.10.20.90">
    <property type="entry name" value="Phosphatidylinositol 3-kinase Catalytic Subunit, Chain A, domain 1"/>
    <property type="match status" value="1"/>
</dbReference>
<dbReference type="SUPFAM" id="SSF56112">
    <property type="entry name" value="Protein kinase-like (PK-like)"/>
    <property type="match status" value="1"/>
</dbReference>
<evidence type="ECO:0000256" key="2">
    <source>
        <dbReference type="ARBA" id="ARBA00022490"/>
    </source>
</evidence>
<dbReference type="InterPro" id="IPR017441">
    <property type="entry name" value="Protein_kinase_ATP_BS"/>
</dbReference>
<dbReference type="STRING" id="32264.T1KY61"/>
<evidence type="ECO:0000256" key="4">
    <source>
        <dbReference type="ARBA" id="ARBA00022679"/>
    </source>
</evidence>
<keyword evidence="11" id="KW-1185">Reference proteome</keyword>
<dbReference type="AlphaFoldDB" id="T1KY61"/>
<dbReference type="CDD" id="cd12219">
    <property type="entry name" value="Ubl_TBK1_like"/>
    <property type="match status" value="1"/>
</dbReference>
<dbReference type="Pfam" id="PF00069">
    <property type="entry name" value="Pkinase"/>
    <property type="match status" value="1"/>
</dbReference>
<dbReference type="PROSITE" id="PS00107">
    <property type="entry name" value="PROTEIN_KINASE_ATP"/>
    <property type="match status" value="1"/>
</dbReference>
<keyword evidence="5 8" id="KW-0547">Nucleotide-binding</keyword>
<dbReference type="Gene3D" id="1.20.1270.420">
    <property type="match status" value="1"/>
</dbReference>
<dbReference type="PROSITE" id="PS50011">
    <property type="entry name" value="PROTEIN_KINASE_DOM"/>
    <property type="match status" value="1"/>
</dbReference>
<keyword evidence="2" id="KW-0963">Cytoplasm</keyword>
<feature type="domain" description="Protein kinase" evidence="9">
    <location>
        <begin position="12"/>
        <end position="313"/>
    </location>
</feature>